<dbReference type="GO" id="GO:0008270">
    <property type="term" value="F:zinc ion binding"/>
    <property type="evidence" value="ECO:0007669"/>
    <property type="project" value="UniProtKB-KW"/>
</dbReference>
<dbReference type="GO" id="GO:0060271">
    <property type="term" value="P:cilium assembly"/>
    <property type="evidence" value="ECO:0007669"/>
    <property type="project" value="TreeGrafter"/>
</dbReference>
<evidence type="ECO:0000256" key="6">
    <source>
        <dbReference type="ARBA" id="ARBA00022771"/>
    </source>
</evidence>
<keyword evidence="8" id="KW-0175">Coiled coil</keyword>
<evidence type="ECO:0000256" key="4">
    <source>
        <dbReference type="ARBA" id="ARBA00022490"/>
    </source>
</evidence>
<evidence type="ECO:0000256" key="8">
    <source>
        <dbReference type="ARBA" id="ARBA00023054"/>
    </source>
</evidence>
<dbReference type="EMBL" id="CAJNOM010000082">
    <property type="protein sequence ID" value="CAF1005914.1"/>
    <property type="molecule type" value="Genomic_DNA"/>
</dbReference>
<evidence type="ECO:0000313" key="14">
    <source>
        <dbReference type="EMBL" id="CAF1005914.1"/>
    </source>
</evidence>
<keyword evidence="6 11" id="KW-0863">Zinc-finger</keyword>
<sequence>MNYLYLNNSPQQPVPRSFVFNKRNEKIDWRRIAAVDVERVARELDFQVLQDNIEHITLCNIDLEVDSRAMDPNFLKLYKMAQLTIEYLLLCQDQITSQLVDYEQNKGKGLADQDETRRQIEKLKNDLNLTKKESKKRKKMIETQEKILLAQRSNYHTCPVCTHSFLSLDYLQAHMHRRHPEYDPNRKREHDVDIEKEIQRLKDELHSKETELQLIKVQKAVDEEKIRDRDETIRQLKDEIQALTTKITILDEKYFTLRSTNQNQTPSPSRREGGVKELLKENKNLRVENDQLKQLLQQLETNLQKEEKSKRRLERENQNLQKKIVDLNNTLASLQNASGDTSRLSQELIASQNRYNEEKNRRKQLEKEVDEASHQLAQLRNQPPPVIDRKSPAPPPRSTASPSPRSSVSPPPVRVPSRPVQTTEIFLPQYCPSLVRQINENPRFLNQYRDAAKEQLIEEFSQYDNLGITEKDTRLSTNDFPAKMKIVEQTRNNIQQDLPNFERIRAELSQKLDKLANERMHNHQPTTTSSVRSSGGKLVKFEDETQRQPTNSSKRPATAVTTTTTIQSKPKSNQKHPAPRFASDDEKTNTHSNDSDEYSQPSRSAVTNDIQPSPRKNLPSTGVSALASGSMRPSITNNTKTVSAIVRPQSAIHKYESEESSDSDNLMEANVATKTRVLDQKLNEISSRGQKTTVGAIAQGFQPSRQTVATHNDNEDDESDPSLTSIDDTNPQPKISNTHGIRELANHHHQNLSSGDVSQYTYDSIWKSPAGKGTEIRRPLTADSAKTSNVDSDNNFDEDESN</sequence>
<evidence type="ECO:0000256" key="10">
    <source>
        <dbReference type="ARBA" id="ARBA00023273"/>
    </source>
</evidence>
<comment type="similarity">
    <text evidence="3">Belongs to the DZIP C2H2-type zinc-finger protein family.</text>
</comment>
<dbReference type="GO" id="GO:0005814">
    <property type="term" value="C:centriole"/>
    <property type="evidence" value="ECO:0007669"/>
    <property type="project" value="UniProtKB-SubCell"/>
</dbReference>
<evidence type="ECO:0000256" key="2">
    <source>
        <dbReference type="ARBA" id="ARBA00004120"/>
    </source>
</evidence>
<protein>
    <recommendedName>
        <fullName evidence="13">C2H2-type domain-containing protein</fullName>
    </recommendedName>
</protein>
<keyword evidence="5" id="KW-0479">Metal-binding</keyword>
<dbReference type="InterPro" id="IPR051241">
    <property type="entry name" value="DZIP_RILPL"/>
</dbReference>
<dbReference type="Pfam" id="PF25977">
    <property type="entry name" value="DZIP1"/>
    <property type="match status" value="1"/>
</dbReference>
<keyword evidence="7" id="KW-0862">Zinc</keyword>
<evidence type="ECO:0000256" key="11">
    <source>
        <dbReference type="PROSITE-ProRule" id="PRU00042"/>
    </source>
</evidence>
<dbReference type="GO" id="GO:0005737">
    <property type="term" value="C:cytoplasm"/>
    <property type="evidence" value="ECO:0007669"/>
    <property type="project" value="TreeGrafter"/>
</dbReference>
<dbReference type="GO" id="GO:0036064">
    <property type="term" value="C:ciliary basal body"/>
    <property type="evidence" value="ECO:0007669"/>
    <property type="project" value="TreeGrafter"/>
</dbReference>
<comment type="caution">
    <text evidence="14">The sequence shown here is derived from an EMBL/GenBank/DDBJ whole genome shotgun (WGS) entry which is preliminary data.</text>
</comment>
<dbReference type="InterPro" id="IPR013087">
    <property type="entry name" value="Znf_C2H2_type"/>
</dbReference>
<dbReference type="PROSITE" id="PS00028">
    <property type="entry name" value="ZINC_FINGER_C2H2_1"/>
    <property type="match status" value="1"/>
</dbReference>
<keyword evidence="15" id="KW-1185">Reference proteome</keyword>
<feature type="compositionally biased region" description="Polar residues" evidence="12">
    <location>
        <begin position="721"/>
        <end position="737"/>
    </location>
</feature>
<feature type="compositionally biased region" description="Low complexity" evidence="12">
    <location>
        <begin position="398"/>
        <end position="408"/>
    </location>
</feature>
<feature type="compositionally biased region" description="Polar residues" evidence="12">
    <location>
        <begin position="701"/>
        <end position="711"/>
    </location>
</feature>
<evidence type="ECO:0000256" key="3">
    <source>
        <dbReference type="ARBA" id="ARBA00009131"/>
    </source>
</evidence>
<feature type="region of interest" description="Disordered" evidence="12">
    <location>
        <begin position="541"/>
        <end position="642"/>
    </location>
</feature>
<evidence type="ECO:0000259" key="13">
    <source>
        <dbReference type="PROSITE" id="PS50157"/>
    </source>
</evidence>
<reference evidence="14" key="1">
    <citation type="submission" date="2021-02" db="EMBL/GenBank/DDBJ databases">
        <authorList>
            <person name="Nowell W R."/>
        </authorList>
    </citation>
    <scope>NUCLEOTIDE SEQUENCE</scope>
</reference>
<feature type="domain" description="C2H2-type" evidence="13">
    <location>
        <begin position="156"/>
        <end position="184"/>
    </location>
</feature>
<organism evidence="14 15">
    <name type="scientific">Adineta steineri</name>
    <dbReference type="NCBI Taxonomy" id="433720"/>
    <lineage>
        <taxon>Eukaryota</taxon>
        <taxon>Metazoa</taxon>
        <taxon>Spiralia</taxon>
        <taxon>Gnathifera</taxon>
        <taxon>Rotifera</taxon>
        <taxon>Eurotatoria</taxon>
        <taxon>Bdelloidea</taxon>
        <taxon>Adinetida</taxon>
        <taxon>Adinetidae</taxon>
        <taxon>Adineta</taxon>
    </lineage>
</organism>
<evidence type="ECO:0000256" key="9">
    <source>
        <dbReference type="ARBA" id="ARBA00023212"/>
    </source>
</evidence>
<dbReference type="PROSITE" id="PS50157">
    <property type="entry name" value="ZINC_FINGER_C2H2_2"/>
    <property type="match status" value="1"/>
</dbReference>
<keyword evidence="10" id="KW-0966">Cell projection</keyword>
<evidence type="ECO:0000313" key="15">
    <source>
        <dbReference type="Proteomes" id="UP000663832"/>
    </source>
</evidence>
<dbReference type="OrthoDB" id="515971at2759"/>
<dbReference type="Proteomes" id="UP000663832">
    <property type="component" value="Unassembled WGS sequence"/>
</dbReference>
<feature type="region of interest" description="Disordered" evidence="12">
    <location>
        <begin position="766"/>
        <end position="802"/>
    </location>
</feature>
<feature type="region of interest" description="Disordered" evidence="12">
    <location>
        <begin position="689"/>
        <end position="737"/>
    </location>
</feature>
<feature type="region of interest" description="Disordered" evidence="12">
    <location>
        <begin position="353"/>
        <end position="418"/>
    </location>
</feature>
<evidence type="ECO:0000256" key="5">
    <source>
        <dbReference type="ARBA" id="ARBA00022723"/>
    </source>
</evidence>
<feature type="compositionally biased region" description="Polar residues" evidence="12">
    <location>
        <begin position="598"/>
        <end position="611"/>
    </location>
</feature>
<dbReference type="Pfam" id="PF13815">
    <property type="entry name" value="Dzip-like_N"/>
    <property type="match status" value="1"/>
</dbReference>
<dbReference type="AlphaFoldDB" id="A0A814H7H8"/>
<dbReference type="PANTHER" id="PTHR21502:SF3">
    <property type="entry name" value="CILIUM ASSEMBLY PROTEIN DZIP1L"/>
    <property type="match status" value="1"/>
</dbReference>
<feature type="compositionally biased region" description="Basic and acidic residues" evidence="12">
    <location>
        <begin position="355"/>
        <end position="373"/>
    </location>
</feature>
<keyword evidence="9" id="KW-0206">Cytoskeleton</keyword>
<proteinExistence type="inferred from homology"/>
<accession>A0A814H7H8</accession>
<name>A0A814H7H8_9BILA</name>
<dbReference type="InterPro" id="IPR032714">
    <property type="entry name" value="DZIP1_N"/>
</dbReference>
<dbReference type="InterPro" id="IPR058883">
    <property type="entry name" value="DZIP1_dom"/>
</dbReference>
<feature type="compositionally biased region" description="Pro residues" evidence="12">
    <location>
        <begin position="382"/>
        <end position="397"/>
    </location>
</feature>
<evidence type="ECO:0000256" key="1">
    <source>
        <dbReference type="ARBA" id="ARBA00004114"/>
    </source>
</evidence>
<gene>
    <name evidence="14" type="ORF">QVE165_LOCUS15193</name>
</gene>
<dbReference type="PANTHER" id="PTHR21502">
    <property type="entry name" value="ZINC FINGER PROTEIN DZIP1"/>
    <property type="match status" value="1"/>
</dbReference>
<feature type="compositionally biased region" description="Polar residues" evidence="12">
    <location>
        <begin position="631"/>
        <end position="642"/>
    </location>
</feature>
<evidence type="ECO:0000256" key="12">
    <source>
        <dbReference type="SAM" id="MobiDB-lite"/>
    </source>
</evidence>
<comment type="subcellular location">
    <subcellularLocation>
        <location evidence="2">Cytoplasm</location>
        <location evidence="2">Cytoskeleton</location>
        <location evidence="2">Cilium basal body</location>
    </subcellularLocation>
    <subcellularLocation>
        <location evidence="1">Cytoplasm</location>
        <location evidence="1">Cytoskeleton</location>
        <location evidence="1">Microtubule organizing center</location>
        <location evidence="1">Centrosome</location>
        <location evidence="1">Centriole</location>
    </subcellularLocation>
</comment>
<keyword evidence="4" id="KW-0963">Cytoplasm</keyword>
<evidence type="ECO:0000256" key="7">
    <source>
        <dbReference type="ARBA" id="ARBA00022833"/>
    </source>
</evidence>